<dbReference type="Proteomes" id="UP000317122">
    <property type="component" value="Unassembled WGS sequence"/>
</dbReference>
<sequence length="45" mass="4834">MTERGRLEGRPQGTANREADLQSGSMVKVQASTGPLSSMRKATWG</sequence>
<keyword evidence="3" id="KW-1185">Reference proteome</keyword>
<accession>A0A562P780</accession>
<evidence type="ECO:0000256" key="1">
    <source>
        <dbReference type="SAM" id="MobiDB-lite"/>
    </source>
</evidence>
<proteinExistence type="predicted"/>
<gene>
    <name evidence="2" type="ORF">IQ26_01482</name>
</gene>
<dbReference type="AlphaFoldDB" id="A0A562P780"/>
<feature type="region of interest" description="Disordered" evidence="1">
    <location>
        <begin position="1"/>
        <end position="45"/>
    </location>
</feature>
<evidence type="ECO:0000313" key="2">
    <source>
        <dbReference type="EMBL" id="TWI40288.1"/>
    </source>
</evidence>
<evidence type="ECO:0000313" key="3">
    <source>
        <dbReference type="Proteomes" id="UP000317122"/>
    </source>
</evidence>
<organism evidence="2 3">
    <name type="scientific">Mesorhizobium tianshanense</name>
    <dbReference type="NCBI Taxonomy" id="39844"/>
    <lineage>
        <taxon>Bacteria</taxon>
        <taxon>Pseudomonadati</taxon>
        <taxon>Pseudomonadota</taxon>
        <taxon>Alphaproteobacteria</taxon>
        <taxon>Hyphomicrobiales</taxon>
        <taxon>Phyllobacteriaceae</taxon>
        <taxon>Mesorhizobium</taxon>
    </lineage>
</organism>
<protein>
    <submittedName>
        <fullName evidence="2">Uncharacterized protein</fullName>
    </submittedName>
</protein>
<feature type="compositionally biased region" description="Polar residues" evidence="1">
    <location>
        <begin position="22"/>
        <end position="36"/>
    </location>
</feature>
<dbReference type="EMBL" id="VLKT01000007">
    <property type="protein sequence ID" value="TWI40288.1"/>
    <property type="molecule type" value="Genomic_DNA"/>
</dbReference>
<reference evidence="2 3" key="1">
    <citation type="journal article" date="2015" name="Stand. Genomic Sci.">
        <title>Genomic Encyclopedia of Bacterial and Archaeal Type Strains, Phase III: the genomes of soil and plant-associated and newly described type strains.</title>
        <authorList>
            <person name="Whitman W.B."/>
            <person name="Woyke T."/>
            <person name="Klenk H.P."/>
            <person name="Zhou Y."/>
            <person name="Lilburn T.G."/>
            <person name="Beck B.J."/>
            <person name="De Vos P."/>
            <person name="Vandamme P."/>
            <person name="Eisen J.A."/>
            <person name="Garrity G."/>
            <person name="Hugenholtz P."/>
            <person name="Kyrpides N.C."/>
        </authorList>
    </citation>
    <scope>NUCLEOTIDE SEQUENCE [LARGE SCALE GENOMIC DNA]</scope>
    <source>
        <strain evidence="2 3">CGMCC 1.2546</strain>
    </source>
</reference>
<comment type="caution">
    <text evidence="2">The sequence shown here is derived from an EMBL/GenBank/DDBJ whole genome shotgun (WGS) entry which is preliminary data.</text>
</comment>
<name>A0A562P780_9HYPH</name>